<dbReference type="EC" id="2.1.1.-" evidence="6"/>
<proteinExistence type="inferred from homology"/>
<dbReference type="Pfam" id="PF02527">
    <property type="entry name" value="GidB"/>
    <property type="match status" value="1"/>
</dbReference>
<dbReference type="InterPro" id="IPR003682">
    <property type="entry name" value="rRNA_ssu_MeTfrase_G"/>
</dbReference>
<evidence type="ECO:0000256" key="3">
    <source>
        <dbReference type="ARBA" id="ARBA00022603"/>
    </source>
</evidence>
<dbReference type="eggNOG" id="COG0357">
    <property type="taxonomic scope" value="Bacteria"/>
</dbReference>
<accession>F8F469</accession>
<dbReference type="KEGG" id="scd:Spica_2406"/>
<evidence type="ECO:0000256" key="5">
    <source>
        <dbReference type="ARBA" id="ARBA00022691"/>
    </source>
</evidence>
<evidence type="ECO:0000256" key="6">
    <source>
        <dbReference type="HAMAP-Rule" id="MF_00074"/>
    </source>
</evidence>
<dbReference type="HOGENOM" id="CLU_065341_2_0_12"/>
<dbReference type="STRING" id="744872.Spica_2406"/>
<dbReference type="EMBL" id="CP002868">
    <property type="protein sequence ID" value="AEJ20516.1"/>
    <property type="molecule type" value="Genomic_DNA"/>
</dbReference>
<keyword evidence="3 6" id="KW-0489">Methyltransferase</keyword>
<feature type="binding site" evidence="6">
    <location>
        <position position="128"/>
    </location>
    <ligand>
        <name>S-adenosyl-L-methionine</name>
        <dbReference type="ChEBI" id="CHEBI:59789"/>
    </ligand>
</feature>
<dbReference type="Gene3D" id="3.40.50.150">
    <property type="entry name" value="Vaccinia Virus protein VP39"/>
    <property type="match status" value="1"/>
</dbReference>
<evidence type="ECO:0000256" key="4">
    <source>
        <dbReference type="ARBA" id="ARBA00022679"/>
    </source>
</evidence>
<feature type="binding site" evidence="6">
    <location>
        <begin position="174"/>
        <end position="175"/>
    </location>
    <ligand>
        <name>S-adenosyl-L-methionine</name>
        <dbReference type="ChEBI" id="CHEBI:59789"/>
    </ligand>
</feature>
<sequence>MDELLDRGLTALLEQNQKLNTILTGDQRIRFQEKLESYVRELELFNPAYGLVGAESHEELIIKHILDSLAPLGHILRALSPQPAQQHQLLQSQPAQQHQLLQPQPALDLAANLQPSPSIADAGTGAGLPGLPLAMALPDCRFTLIERMGRRIGFLQNTLAVLGLENVRLEQADIEKTRSGPFDLITFRAFRPLEPPILRALVRLLTPGGKLAAYKGRLDKIREEMAPIESLVTTWEAMPVQVPFLNEERHIVMIQP</sequence>
<name>F8F469_GRAC1</name>
<keyword evidence="8" id="KW-1185">Reference proteome</keyword>
<dbReference type="PANTHER" id="PTHR31760:SF0">
    <property type="entry name" value="S-ADENOSYL-L-METHIONINE-DEPENDENT METHYLTRANSFERASES SUPERFAMILY PROTEIN"/>
    <property type="match status" value="1"/>
</dbReference>
<keyword evidence="4 6" id="KW-0808">Transferase</keyword>
<comment type="subcellular location">
    <subcellularLocation>
        <location evidence="6">Cytoplasm</location>
    </subcellularLocation>
</comment>
<feature type="binding site" evidence="6">
    <location>
        <position position="188"/>
    </location>
    <ligand>
        <name>S-adenosyl-L-methionine</name>
        <dbReference type="ChEBI" id="CHEBI:59789"/>
    </ligand>
</feature>
<dbReference type="HAMAP" id="MF_00074">
    <property type="entry name" value="16SrRNA_methyltr_G"/>
    <property type="match status" value="1"/>
</dbReference>
<comment type="similarity">
    <text evidence="6">Belongs to the methyltransferase superfamily. RNA methyltransferase RsmG family.</text>
</comment>
<dbReference type="SUPFAM" id="SSF53335">
    <property type="entry name" value="S-adenosyl-L-methionine-dependent methyltransferases"/>
    <property type="match status" value="1"/>
</dbReference>
<dbReference type="NCBIfam" id="TIGR00138">
    <property type="entry name" value="rsmG_gidB"/>
    <property type="match status" value="1"/>
</dbReference>
<dbReference type="RefSeq" id="WP_013969797.1">
    <property type="nucleotide sequence ID" value="NC_015732.1"/>
</dbReference>
<dbReference type="CDD" id="cd02440">
    <property type="entry name" value="AdoMet_MTases"/>
    <property type="match status" value="1"/>
</dbReference>
<protein>
    <recommendedName>
        <fullName evidence="6">Ribosomal RNA small subunit methyltransferase G</fullName>
        <ecNumber evidence="6">2.1.1.-</ecNumber>
    </recommendedName>
    <alternativeName>
        <fullName evidence="6">16S rRNA 7-methylguanosine methyltransferase</fullName>
        <shortName evidence="6">16S rRNA m7G methyltransferase</shortName>
    </alternativeName>
</protein>
<gene>
    <name evidence="6" type="primary">rsmG</name>
    <name evidence="7" type="ordered locus">Spica_2406</name>
</gene>
<evidence type="ECO:0000313" key="7">
    <source>
        <dbReference type="EMBL" id="AEJ20516.1"/>
    </source>
</evidence>
<reference evidence="8" key="1">
    <citation type="journal article" date="2013" name="Stand. Genomic Sci.">
        <title>Genome sequence of the thermophilic fresh-water bacterium Spirochaeta caldaria type strain (H1(T)), reclassification of Spirochaeta caldaria, Spirochaeta stenostrepta, and Spirochaeta zuelzerae in the genus Treponema as Treponema caldaria comb. nov., Treponema stenostrepta comb. nov., and Treponema zuelzerae comb. nov., and emendation of the genus Treponema.</title>
        <authorList>
            <person name="Abt B."/>
            <person name="Goker M."/>
            <person name="Scheuner C."/>
            <person name="Han C."/>
            <person name="Lu M."/>
            <person name="Misra M."/>
            <person name="Lapidus A."/>
            <person name="Nolan M."/>
            <person name="Lucas S."/>
            <person name="Hammon N."/>
            <person name="Deshpande S."/>
            <person name="Cheng J.F."/>
            <person name="Tapia R."/>
            <person name="Goodwin L.A."/>
            <person name="Pitluck S."/>
            <person name="Liolios K."/>
            <person name="Pagani I."/>
            <person name="Ivanova N."/>
            <person name="Mavromatis K."/>
            <person name="Mikhailova N."/>
            <person name="Huntemann M."/>
            <person name="Pati A."/>
            <person name="Chen A."/>
            <person name="Palaniappan K."/>
            <person name="Land M."/>
            <person name="Hauser L."/>
            <person name="Jeffries C.D."/>
            <person name="Rohde M."/>
            <person name="Spring S."/>
            <person name="Gronow S."/>
            <person name="Detter J.C."/>
            <person name="Bristow J."/>
            <person name="Eisen J.A."/>
            <person name="Markowitz V."/>
            <person name="Hugenholtz P."/>
            <person name="Kyrpides N.C."/>
            <person name="Woyke T."/>
            <person name="Klenk H.P."/>
        </authorList>
    </citation>
    <scope>NUCLEOTIDE SEQUENCE</scope>
    <source>
        <strain evidence="8">ATCC 51460 / DSM 7334 / H1</strain>
    </source>
</reference>
<comment type="caution">
    <text evidence="6">Lacks conserved residue(s) required for the propagation of feature annotation.</text>
</comment>
<comment type="function">
    <text evidence="6">Specifically methylates the N7 position of a guanine in 16S rRNA.</text>
</comment>
<organism evidence="7 8">
    <name type="scientific">Gracilinema caldarium (strain ATCC 51460 / DSM 7334 / H1)</name>
    <name type="common">Treponema caldarium</name>
    <dbReference type="NCBI Taxonomy" id="744872"/>
    <lineage>
        <taxon>Bacteria</taxon>
        <taxon>Pseudomonadati</taxon>
        <taxon>Spirochaetota</taxon>
        <taxon>Spirochaetia</taxon>
        <taxon>Spirochaetales</taxon>
        <taxon>Breznakiellaceae</taxon>
        <taxon>Gracilinema</taxon>
    </lineage>
</organism>
<dbReference type="Proteomes" id="UP000000503">
    <property type="component" value="Chromosome"/>
</dbReference>
<feature type="binding site" evidence="6">
    <location>
        <position position="123"/>
    </location>
    <ligand>
        <name>S-adenosyl-L-methionine</name>
        <dbReference type="ChEBI" id="CHEBI:59789"/>
    </ligand>
</feature>
<keyword evidence="2 6" id="KW-0698">rRNA processing</keyword>
<dbReference type="PIRSF" id="PIRSF003078">
    <property type="entry name" value="GidB"/>
    <property type="match status" value="1"/>
</dbReference>
<dbReference type="GO" id="GO:0070043">
    <property type="term" value="F:rRNA (guanine-N7-)-methyltransferase activity"/>
    <property type="evidence" value="ECO:0007669"/>
    <property type="project" value="UniProtKB-UniRule"/>
</dbReference>
<dbReference type="OrthoDB" id="9808773at2"/>
<keyword evidence="1 6" id="KW-0963">Cytoplasm</keyword>
<keyword evidence="5 6" id="KW-0949">S-adenosyl-L-methionine</keyword>
<evidence type="ECO:0000256" key="2">
    <source>
        <dbReference type="ARBA" id="ARBA00022552"/>
    </source>
</evidence>
<dbReference type="PANTHER" id="PTHR31760">
    <property type="entry name" value="S-ADENOSYL-L-METHIONINE-DEPENDENT METHYLTRANSFERASES SUPERFAMILY PROTEIN"/>
    <property type="match status" value="1"/>
</dbReference>
<dbReference type="GO" id="GO:0005829">
    <property type="term" value="C:cytosol"/>
    <property type="evidence" value="ECO:0007669"/>
    <property type="project" value="TreeGrafter"/>
</dbReference>
<evidence type="ECO:0000313" key="8">
    <source>
        <dbReference type="Proteomes" id="UP000000503"/>
    </source>
</evidence>
<dbReference type="InterPro" id="IPR029063">
    <property type="entry name" value="SAM-dependent_MTases_sf"/>
</dbReference>
<dbReference type="AlphaFoldDB" id="F8F469"/>
<evidence type="ECO:0000256" key="1">
    <source>
        <dbReference type="ARBA" id="ARBA00022490"/>
    </source>
</evidence>